<keyword evidence="3" id="KW-1185">Reference proteome</keyword>
<dbReference type="Gene3D" id="1.10.10.10">
    <property type="entry name" value="Winged helix-like DNA-binding domain superfamily/Winged helix DNA-binding domain"/>
    <property type="match status" value="1"/>
</dbReference>
<comment type="caution">
    <text evidence="2">The sequence shown here is derived from an EMBL/GenBank/DDBJ whole genome shotgun (WGS) entry which is preliminary data.</text>
</comment>
<dbReference type="Proteomes" id="UP001152622">
    <property type="component" value="Chromosome 5"/>
</dbReference>
<evidence type="ECO:0000313" key="2">
    <source>
        <dbReference type="EMBL" id="KAJ8359039.1"/>
    </source>
</evidence>
<feature type="region of interest" description="Disordered" evidence="1">
    <location>
        <begin position="53"/>
        <end position="81"/>
    </location>
</feature>
<evidence type="ECO:0000313" key="3">
    <source>
        <dbReference type="Proteomes" id="UP001152622"/>
    </source>
</evidence>
<gene>
    <name evidence="2" type="ORF">SKAU_G00155640</name>
</gene>
<dbReference type="InterPro" id="IPR036388">
    <property type="entry name" value="WH-like_DNA-bd_sf"/>
</dbReference>
<organism evidence="2 3">
    <name type="scientific">Synaphobranchus kaupii</name>
    <name type="common">Kaup's arrowtooth eel</name>
    <dbReference type="NCBI Taxonomy" id="118154"/>
    <lineage>
        <taxon>Eukaryota</taxon>
        <taxon>Metazoa</taxon>
        <taxon>Chordata</taxon>
        <taxon>Craniata</taxon>
        <taxon>Vertebrata</taxon>
        <taxon>Euteleostomi</taxon>
        <taxon>Actinopterygii</taxon>
        <taxon>Neopterygii</taxon>
        <taxon>Teleostei</taxon>
        <taxon>Anguilliformes</taxon>
        <taxon>Synaphobranchidae</taxon>
        <taxon>Synaphobranchus</taxon>
    </lineage>
</organism>
<dbReference type="AlphaFoldDB" id="A0A9Q1IX43"/>
<name>A0A9Q1IX43_SYNKA</name>
<dbReference type="OrthoDB" id="69964at2759"/>
<reference evidence="2" key="1">
    <citation type="journal article" date="2023" name="Science">
        <title>Genome structures resolve the early diversification of teleost fishes.</title>
        <authorList>
            <person name="Parey E."/>
            <person name="Louis A."/>
            <person name="Montfort J."/>
            <person name="Bouchez O."/>
            <person name="Roques C."/>
            <person name="Iampietro C."/>
            <person name="Lluch J."/>
            <person name="Castinel A."/>
            <person name="Donnadieu C."/>
            <person name="Desvignes T."/>
            <person name="Floi Bucao C."/>
            <person name="Jouanno E."/>
            <person name="Wen M."/>
            <person name="Mejri S."/>
            <person name="Dirks R."/>
            <person name="Jansen H."/>
            <person name="Henkel C."/>
            <person name="Chen W.J."/>
            <person name="Zahm M."/>
            <person name="Cabau C."/>
            <person name="Klopp C."/>
            <person name="Thompson A.W."/>
            <person name="Robinson-Rechavi M."/>
            <person name="Braasch I."/>
            <person name="Lecointre G."/>
            <person name="Bobe J."/>
            <person name="Postlethwait J.H."/>
            <person name="Berthelot C."/>
            <person name="Roest Crollius H."/>
            <person name="Guiguen Y."/>
        </authorList>
    </citation>
    <scope>NUCLEOTIDE SEQUENCE</scope>
    <source>
        <strain evidence="2">WJC10195</strain>
    </source>
</reference>
<protein>
    <submittedName>
        <fullName evidence="2">Uncharacterized protein</fullName>
    </submittedName>
</protein>
<accession>A0A9Q1IX43</accession>
<dbReference type="PANTHER" id="PTHR22754:SF38">
    <property type="entry name" value="DISCO-INTERACTING PROTEIN 2 HOMOLOG B"/>
    <property type="match status" value="1"/>
</dbReference>
<dbReference type="EMBL" id="JAINUF010000005">
    <property type="protein sequence ID" value="KAJ8359039.1"/>
    <property type="molecule type" value="Genomic_DNA"/>
</dbReference>
<sequence length="376" mass="40961">MAKTKELSKDTRNKIVDLHQAGKTESAIDIHTEAVQAALALHKVQKMALPMPTKRWPAGTQPPARKSTPLDTSSASEDEGSLHRWASLNAALTQNQQSPDCWINRSVQGSSTSSSASSTLSHGEGKPQPALLADVLAHTRIENTSVPPNVTSAAVHERGIWVDLPPTPPIHAVSRGQNRSSVMETADGVPVNSRVSTKIQQLLNTLKRPKRPPLSEFFVDDAEEIVEVPQPDPNTPKPEGRQIIPVKGEPLGVVSNWPPALQAALARWGATQAKSPALTALDITGKTLYTLTYGWPRLKWVVTDSKYLTKPFKDWQPHIPTANTDPAYIEDNIQRVMRTAQAPPQKLAPIQDISAAAEEPATQSRINMPSHFITTL</sequence>
<proteinExistence type="predicted"/>
<feature type="compositionally biased region" description="Low complexity" evidence="1">
    <location>
        <begin position="110"/>
        <end position="121"/>
    </location>
</feature>
<dbReference type="PANTHER" id="PTHR22754">
    <property type="entry name" value="DISCO-INTERACTING PROTEIN 2 DIP2 -RELATED"/>
    <property type="match status" value="1"/>
</dbReference>
<evidence type="ECO:0000256" key="1">
    <source>
        <dbReference type="SAM" id="MobiDB-lite"/>
    </source>
</evidence>
<feature type="region of interest" description="Disordered" evidence="1">
    <location>
        <begin position="102"/>
        <end position="127"/>
    </location>
</feature>